<sequence length="741" mass="84503">MKIVDLIDTRLGTNNQYSIGKGNVLPITSAPFGMNHFVMQTRQNDVRFYHPNDASNMGIRITHQPSPWMGDFGFINLNAFSLTDEVYQQVEAASSKDSLFMAHQFSGYRASDATFQPNRLTFERLRDKLYIDLIPNVYGAQLSIRRHFQERLKHPFFSIGIAQTGFLRVSEDGLTVTGYTNQLSGSKYKAFGTYFNFHFSQSVTLYHQTDYSEEDHPMTAYYLELQDRATSEITINFAASYISVEQAAKNLDTYLTAYPTKAAQLAQITDEWEAYLGKIEVTHTDHERVKTFYANLYRTALFPQTAHEIVDGQVKHFSPYSQEVEPGYFYTSSGYWDTFRSNYPLYALLIPERIPEFINSILSIAREDRYLPKWLSPDERGLMPGTLVDGVIADAVVKGLVDTNDAQELLEAMIFNADIPSDHELEGREGGHDYAEYGYLPADYHESVNKTLDYAYSDFCIAQVANYLDQTEIAERYYARSLSYRHLYQDDLKQMVAKDREGTFVKQEVAHRWGQHYTEGSAWQNSLSVFHNVADLIDLYGGDQAFYEHLEKLVNSEPLYETGGYGIEIHEMIELAIQKFGQLAISNQPSFHIPHLFIYAGYPHMSHIVLKDLMLNVFGPDINGYPGDEDNGSLASWFVLNSLGLYSVTPGTEQYVLGISIWKEATIHLDNGNKVELISSDVEPYLNIVQSRTVNGEVYTKQYVTYQQLMDGLKLEQRLGMIPAIQAIAESDRPYSLKNNN</sequence>
<dbReference type="InterPro" id="IPR041371">
    <property type="entry name" value="GH92_N"/>
</dbReference>
<evidence type="ECO:0000313" key="4">
    <source>
        <dbReference type="Proteomes" id="UP001315967"/>
    </source>
</evidence>
<name>A0ABY5P8F3_9LACT</name>
<dbReference type="InterPro" id="IPR050883">
    <property type="entry name" value="PNGase"/>
</dbReference>
<dbReference type="RefSeq" id="WP_313794526.1">
    <property type="nucleotide sequence ID" value="NZ_CP102453.1"/>
</dbReference>
<evidence type="ECO:0000259" key="2">
    <source>
        <dbReference type="Pfam" id="PF17678"/>
    </source>
</evidence>
<dbReference type="EMBL" id="CP102453">
    <property type="protein sequence ID" value="UUX35033.1"/>
    <property type="molecule type" value="Genomic_DNA"/>
</dbReference>
<dbReference type="Pfam" id="PF17678">
    <property type="entry name" value="Glyco_hydro_92N"/>
    <property type="match status" value="1"/>
</dbReference>
<dbReference type="SUPFAM" id="SSF48208">
    <property type="entry name" value="Six-hairpin glycosidases"/>
    <property type="match status" value="1"/>
</dbReference>
<dbReference type="Gene3D" id="1.20.1610.10">
    <property type="entry name" value="alpha-1,2-mannosidases domains"/>
    <property type="match status" value="1"/>
</dbReference>
<evidence type="ECO:0000259" key="1">
    <source>
        <dbReference type="Pfam" id="PF07971"/>
    </source>
</evidence>
<dbReference type="Proteomes" id="UP001315967">
    <property type="component" value="Chromosome"/>
</dbReference>
<dbReference type="Gene3D" id="1.20.1050.60">
    <property type="entry name" value="alpha-1,2-mannosidase"/>
    <property type="match status" value="1"/>
</dbReference>
<dbReference type="EC" id="3.2.1.-" evidence="3"/>
<dbReference type="NCBIfam" id="TIGR01180">
    <property type="entry name" value="aman2_put"/>
    <property type="match status" value="1"/>
</dbReference>
<dbReference type="GO" id="GO:0016798">
    <property type="term" value="F:hydrolase activity, acting on glycosyl bonds"/>
    <property type="evidence" value="ECO:0007669"/>
    <property type="project" value="UniProtKB-KW"/>
</dbReference>
<dbReference type="PANTHER" id="PTHR12143:SF43">
    <property type="entry name" value="PUTATIVE-RELATED"/>
    <property type="match status" value="1"/>
</dbReference>
<reference evidence="3 4" key="1">
    <citation type="submission" date="2022-08" db="EMBL/GenBank/DDBJ databases">
        <title>Aerococcaceae sp. nov isolated from spoiled eye mask.</title>
        <authorList>
            <person name="Zhou G."/>
            <person name="Xie X.-B."/>
            <person name="Shi Q.-S."/>
            <person name="Wang Y.-S."/>
            <person name="Wen X."/>
            <person name="Peng H."/>
            <person name="Yang X.-J."/>
            <person name="Tao H.-B."/>
            <person name="Huang X.-M."/>
        </authorList>
    </citation>
    <scope>NUCLEOTIDE SEQUENCE [LARGE SCALE GENOMIC DNA]</scope>
    <source>
        <strain evidence="4">DM20194951</strain>
    </source>
</reference>
<dbReference type="Pfam" id="PF07971">
    <property type="entry name" value="Glyco_hydro_92"/>
    <property type="match status" value="1"/>
</dbReference>
<dbReference type="InterPro" id="IPR014718">
    <property type="entry name" value="GH-type_carb-bd"/>
</dbReference>
<dbReference type="Gene3D" id="3.30.2080.10">
    <property type="entry name" value="GH92 mannosidase domain"/>
    <property type="match status" value="1"/>
</dbReference>
<feature type="domain" description="Glycosyl hydrolase family 92 N-terminal" evidence="2">
    <location>
        <begin position="7"/>
        <end position="87"/>
    </location>
</feature>
<evidence type="ECO:0000313" key="3">
    <source>
        <dbReference type="EMBL" id="UUX35033.1"/>
    </source>
</evidence>
<keyword evidence="4" id="KW-1185">Reference proteome</keyword>
<organism evidence="3 4">
    <name type="scientific">Fundicoccus culcitae</name>
    <dbReference type="NCBI Taxonomy" id="2969821"/>
    <lineage>
        <taxon>Bacteria</taxon>
        <taxon>Bacillati</taxon>
        <taxon>Bacillota</taxon>
        <taxon>Bacilli</taxon>
        <taxon>Lactobacillales</taxon>
        <taxon>Aerococcaceae</taxon>
        <taxon>Fundicoccus</taxon>
    </lineage>
</organism>
<dbReference type="InterPro" id="IPR005887">
    <property type="entry name" value="GH92_a_mannosidase_put"/>
</dbReference>
<keyword evidence="3" id="KW-0326">Glycosidase</keyword>
<gene>
    <name evidence="3" type="ORF">NRE15_05160</name>
</gene>
<accession>A0ABY5P8F3</accession>
<dbReference type="InterPro" id="IPR012939">
    <property type="entry name" value="Glyco_hydro_92"/>
</dbReference>
<dbReference type="Gene3D" id="2.70.98.10">
    <property type="match status" value="1"/>
</dbReference>
<feature type="domain" description="Glycosyl hydrolase family 92" evidence="1">
    <location>
        <begin position="246"/>
        <end position="720"/>
    </location>
</feature>
<keyword evidence="3" id="KW-0378">Hydrolase</keyword>
<dbReference type="PANTHER" id="PTHR12143">
    <property type="entry name" value="PEPTIDE N-GLYCANASE PNGASE -RELATED"/>
    <property type="match status" value="1"/>
</dbReference>
<protein>
    <submittedName>
        <fullName evidence="3">GH92 family glycosyl hydrolase</fullName>
        <ecNumber evidence="3">3.2.1.-</ecNumber>
    </submittedName>
</protein>
<proteinExistence type="predicted"/>
<dbReference type="InterPro" id="IPR008928">
    <property type="entry name" value="6-hairpin_glycosidase_sf"/>
</dbReference>